<dbReference type="Gene3D" id="3.90.1300.10">
    <property type="entry name" value="Amidase signature (AS) domain"/>
    <property type="match status" value="1"/>
</dbReference>
<sequence length="691" mass="77121">MVSPVEMSNSAVDSVLKVWKEYFVLLVRHPVRHILVACSLGLVSWKIITSIRTYQNQKLLKSKQMRVTDNMEKMREALTKLTQPSVPMTICSENLSYLCEQIKKKRMTPVDVLHAFQFRALQLQDNNNSGIALFILEAEECAANLMKFPMNIDKDSELYGIPISIKEGIAIRGYDATMGIIKRCNQPIDEDCVLIKVLKSVGAIPFVTTVTTQLCRTLDGFHVIYNDAENPFNKSRLPGGSSSGEAVLLAQCGSPVGIGTDIAGSIRIPCAFCNLAGLKPTSGRLSLLRIVSTAKKSVLYISPCLGPMARKVDDLPCVMRALLCPTMFDLDPYVIPMSFDQVSYEGKNRSQLVIGYYSNFDDPNLIQVLDVNQRVVEKAAKALESAGHRLVKFTVPHPYKAFILGLHALFADGGQELRSHLQGEPLSPHIKLINTITVIPDILKPIVEFISKHFIGKPVCPLGAFQKLASGQAAVNLISEIKAYRYDLQKLGMKQALDALICPVFPYPAPPKDAPQIYISPSIIYTFLYNILDYPAGAVPAGFVTEDDVRNSLIKSESLYSSGDFYMSKVYKLLDGGENLPLSIQVVGKPYHEETVLRVMREIESCFSLQTESVISEEYFYLFLSVFPLYLILCRLCFSTSILFMFLKLAFVLSPSVLRSMVNVLYSSFLLITDIYFFWSFSFRSCDNCVC</sequence>
<accession>O02034</accession>
<organism evidence="5">
    <name type="scientific">Schistosoma mansoni</name>
    <name type="common">Blood fluke</name>
    <dbReference type="NCBI Taxonomy" id="6183"/>
    <lineage>
        <taxon>Eukaryota</taxon>
        <taxon>Metazoa</taxon>
        <taxon>Spiralia</taxon>
        <taxon>Lophotrochozoa</taxon>
        <taxon>Platyhelminthes</taxon>
        <taxon>Trematoda</taxon>
        <taxon>Digenea</taxon>
        <taxon>Strigeidida</taxon>
        <taxon>Schistosomatoidea</taxon>
        <taxon>Schistosomatidae</taxon>
        <taxon>Schistosoma</taxon>
    </lineage>
</organism>
<name>O02034_SCHMA</name>
<evidence type="ECO:0000256" key="2">
    <source>
        <dbReference type="ARBA" id="ARBA00022801"/>
    </source>
</evidence>
<dbReference type="HOGENOM" id="CLU_009600_9_2_1"/>
<dbReference type="InterPro" id="IPR036928">
    <property type="entry name" value="AS_sf"/>
</dbReference>
<dbReference type="EMBL" id="Y12802">
    <property type="protein sequence ID" value="CAA73329.1"/>
    <property type="molecule type" value="mRNA"/>
</dbReference>
<evidence type="ECO:0000256" key="1">
    <source>
        <dbReference type="ARBA" id="ARBA00009199"/>
    </source>
</evidence>
<dbReference type="PROSITE" id="PS00571">
    <property type="entry name" value="AMIDASES"/>
    <property type="match status" value="1"/>
</dbReference>
<evidence type="ECO:0000256" key="3">
    <source>
        <dbReference type="SAM" id="Phobius"/>
    </source>
</evidence>
<evidence type="ECO:0000259" key="4">
    <source>
        <dbReference type="Pfam" id="PF01425"/>
    </source>
</evidence>
<comment type="similarity">
    <text evidence="1">Belongs to the amidase family.</text>
</comment>
<keyword evidence="3" id="KW-0472">Membrane</keyword>
<dbReference type="SUPFAM" id="SSF75304">
    <property type="entry name" value="Amidase signature (AS) enzymes"/>
    <property type="match status" value="1"/>
</dbReference>
<dbReference type="GO" id="GO:0004040">
    <property type="term" value="F:amidase activity"/>
    <property type="evidence" value="ECO:0007669"/>
    <property type="project" value="TreeGrafter"/>
</dbReference>
<reference evidence="5" key="1">
    <citation type="journal article" date="1998" name="Parasitology">
        <title>A female-specific cDNA sequence of Schistosoma mansoni encoding an amidase that is expressed in the gastrodermis.</title>
        <authorList>
            <person name="Schussler P."/>
            <person name="Kohrer K."/>
            <person name="Finken-Eigen M."/>
            <person name="Michel A."/>
            <person name="Grevelding C.G."/>
            <person name="Kunz W."/>
        </authorList>
    </citation>
    <scope>NUCLEOTIDE SEQUENCE</scope>
    <source>
        <strain evidence="5">Liberia</strain>
    </source>
</reference>
<dbReference type="GO" id="GO:0017064">
    <property type="term" value="F:fatty acid amide hydrolase activity"/>
    <property type="evidence" value="ECO:0007669"/>
    <property type="project" value="TreeGrafter"/>
</dbReference>
<keyword evidence="3" id="KW-0812">Transmembrane</keyword>
<evidence type="ECO:0000313" key="5">
    <source>
        <dbReference type="EMBL" id="CAA73329.1"/>
    </source>
</evidence>
<dbReference type="PANTHER" id="PTHR45847:SF6">
    <property type="entry name" value="FATTY ACID AMIDE HYDROLASE"/>
    <property type="match status" value="1"/>
</dbReference>
<keyword evidence="3" id="KW-1133">Transmembrane helix</keyword>
<feature type="transmembrane region" description="Helical" evidence="3">
    <location>
        <begin position="619"/>
        <end position="646"/>
    </location>
</feature>
<feature type="transmembrane region" description="Helical" evidence="3">
    <location>
        <begin position="658"/>
        <end position="679"/>
    </location>
</feature>
<dbReference type="Pfam" id="PF01425">
    <property type="entry name" value="Amidase"/>
    <property type="match status" value="1"/>
</dbReference>
<dbReference type="InterPro" id="IPR020556">
    <property type="entry name" value="Amidase_CS"/>
</dbReference>
<dbReference type="InterPro" id="IPR023631">
    <property type="entry name" value="Amidase_dom"/>
</dbReference>
<protein>
    <submittedName>
        <fullName evidence="5">Amidase</fullName>
    </submittedName>
</protein>
<dbReference type="InterPro" id="IPR052096">
    <property type="entry name" value="Endocannabinoid_amidase"/>
</dbReference>
<dbReference type="AlphaFoldDB" id="O02034"/>
<feature type="domain" description="Amidase" evidence="4">
    <location>
        <begin position="111"/>
        <end position="597"/>
    </location>
</feature>
<keyword evidence="2" id="KW-0378">Hydrolase</keyword>
<dbReference type="GO" id="GO:0009062">
    <property type="term" value="P:fatty acid catabolic process"/>
    <property type="evidence" value="ECO:0007669"/>
    <property type="project" value="TreeGrafter"/>
</dbReference>
<proteinExistence type="evidence at transcript level"/>
<dbReference type="PANTHER" id="PTHR45847">
    <property type="entry name" value="FATTY ACID AMIDE HYDROLASE"/>
    <property type="match status" value="1"/>
</dbReference>